<dbReference type="InterPro" id="IPR013087">
    <property type="entry name" value="Znf_C2H2_type"/>
</dbReference>
<dbReference type="Pfam" id="PF26082">
    <property type="entry name" value="zf-C2H2_AcuF"/>
    <property type="match status" value="1"/>
</dbReference>
<evidence type="ECO:0000313" key="5">
    <source>
        <dbReference type="Proteomes" id="UP001166286"/>
    </source>
</evidence>
<dbReference type="AlphaFoldDB" id="A0AA39QYE5"/>
<dbReference type="PANTHER" id="PTHR35391">
    <property type="entry name" value="C2H2-TYPE DOMAIN-CONTAINING PROTEIN-RELATED"/>
    <property type="match status" value="1"/>
</dbReference>
<keyword evidence="5" id="KW-1185">Reference proteome</keyword>
<organism evidence="4 5">
    <name type="scientific">Cladonia borealis</name>
    <dbReference type="NCBI Taxonomy" id="184061"/>
    <lineage>
        <taxon>Eukaryota</taxon>
        <taxon>Fungi</taxon>
        <taxon>Dikarya</taxon>
        <taxon>Ascomycota</taxon>
        <taxon>Pezizomycotina</taxon>
        <taxon>Lecanoromycetes</taxon>
        <taxon>OSLEUM clade</taxon>
        <taxon>Lecanoromycetidae</taxon>
        <taxon>Lecanorales</taxon>
        <taxon>Lecanorineae</taxon>
        <taxon>Cladoniaceae</taxon>
        <taxon>Cladonia</taxon>
    </lineage>
</organism>
<dbReference type="EMBL" id="JAFEKC020000015">
    <property type="protein sequence ID" value="KAK0510609.1"/>
    <property type="molecule type" value="Genomic_DNA"/>
</dbReference>
<gene>
    <name evidence="4" type="ORF">JMJ35_007041</name>
</gene>
<name>A0AA39QYE5_9LECA</name>
<proteinExistence type="predicted"/>
<dbReference type="SMART" id="SM00355">
    <property type="entry name" value="ZnF_C2H2"/>
    <property type="match status" value="3"/>
</dbReference>
<reference evidence="4" key="1">
    <citation type="submission" date="2023-03" db="EMBL/GenBank/DDBJ databases">
        <title>Complete genome of Cladonia borealis.</title>
        <authorList>
            <person name="Park H."/>
        </authorList>
    </citation>
    <scope>NUCLEOTIDE SEQUENCE</scope>
    <source>
        <strain evidence="4">ANT050790</strain>
    </source>
</reference>
<dbReference type="PROSITE" id="PS00028">
    <property type="entry name" value="ZINC_FINGER_C2H2_1"/>
    <property type="match status" value="1"/>
</dbReference>
<feature type="region of interest" description="Disordered" evidence="2">
    <location>
        <begin position="144"/>
        <end position="197"/>
    </location>
</feature>
<feature type="region of interest" description="Disordered" evidence="2">
    <location>
        <begin position="33"/>
        <end position="82"/>
    </location>
</feature>
<evidence type="ECO:0000256" key="2">
    <source>
        <dbReference type="SAM" id="MobiDB-lite"/>
    </source>
</evidence>
<dbReference type="PROSITE" id="PS50157">
    <property type="entry name" value="ZINC_FINGER_C2H2_2"/>
    <property type="match status" value="1"/>
</dbReference>
<feature type="compositionally biased region" description="Polar residues" evidence="2">
    <location>
        <begin position="42"/>
        <end position="52"/>
    </location>
</feature>
<feature type="compositionally biased region" description="Low complexity" evidence="2">
    <location>
        <begin position="147"/>
        <end position="157"/>
    </location>
</feature>
<evidence type="ECO:0000256" key="1">
    <source>
        <dbReference type="PROSITE-ProRule" id="PRU00042"/>
    </source>
</evidence>
<keyword evidence="1" id="KW-0863">Zinc-finger</keyword>
<dbReference type="Proteomes" id="UP001166286">
    <property type="component" value="Unassembled WGS sequence"/>
</dbReference>
<keyword evidence="1" id="KW-0862">Zinc</keyword>
<accession>A0AA39QYE5</accession>
<dbReference type="GO" id="GO:0008270">
    <property type="term" value="F:zinc ion binding"/>
    <property type="evidence" value="ECO:0007669"/>
    <property type="project" value="UniProtKB-KW"/>
</dbReference>
<evidence type="ECO:0000259" key="3">
    <source>
        <dbReference type="PROSITE" id="PS50157"/>
    </source>
</evidence>
<feature type="compositionally biased region" description="Basic and acidic residues" evidence="2">
    <location>
        <begin position="166"/>
        <end position="179"/>
    </location>
</feature>
<evidence type="ECO:0000313" key="4">
    <source>
        <dbReference type="EMBL" id="KAK0510609.1"/>
    </source>
</evidence>
<dbReference type="PANTHER" id="PTHR35391:SF5">
    <property type="entry name" value="DUF6590 DOMAIN-CONTAINING PROTEIN"/>
    <property type="match status" value="1"/>
</dbReference>
<keyword evidence="1" id="KW-0479">Metal-binding</keyword>
<comment type="caution">
    <text evidence="4">The sequence shown here is derived from an EMBL/GenBank/DDBJ whole genome shotgun (WGS) entry which is preliminary data.</text>
</comment>
<sequence length="426" mass="47437">MASYVLLKSSVAWTCESEGCERRFSAVSDLRPHRKTHKANARSPNSANTWNFDRSAYPPDLEDTDTGNLNSIKINPDRKSPHSETDYFAAFLDSGSAAIEMNSGAECESTMLEQSRLHTDWEQPEIYTTRSDFWTSRITRSRRDSVDSLSSSMNSSLHGKATFDPQEQKPAFRDSHSHSSVDFGDSSRGLPPPPVEIGKKHSFECDICGDTIRVDRRREWQEHVLEDLRPYTCTVENCGVADHVYASRAAFSQHEALDHPHMADLDPRCSFCSEDIGLDRSNRERHIGRHMEEIAFAVVTKPYEEWDFYSGPSEKHLDGPSLNIAGVALLGAFTSYNLALAGQQGSSSLQPRNAAASFLPRDVFAFVKGGTGAIRASPLDPFARFIKRILFMGTDSRKHHQEGLAVGGWWGTGNAFGFVFSEVEGC</sequence>
<feature type="domain" description="C2H2-type" evidence="3">
    <location>
        <begin position="13"/>
        <end position="42"/>
    </location>
</feature>
<protein>
    <recommendedName>
        <fullName evidence="3">C2H2-type domain-containing protein</fullName>
    </recommendedName>
</protein>
<dbReference type="InterPro" id="IPR058925">
    <property type="entry name" value="zf-C2H2_AcuF"/>
</dbReference>